<feature type="transmembrane region" description="Helical" evidence="9">
    <location>
        <begin position="208"/>
        <end position="228"/>
    </location>
</feature>
<evidence type="ECO:0000256" key="2">
    <source>
        <dbReference type="ARBA" id="ARBA00008335"/>
    </source>
</evidence>
<keyword evidence="6 9" id="KW-1133">Transmembrane helix</keyword>
<evidence type="ECO:0000256" key="8">
    <source>
        <dbReference type="SAM" id="MobiDB-lite"/>
    </source>
</evidence>
<reference evidence="11 12" key="1">
    <citation type="submission" date="2017-01" db="EMBL/GenBank/DDBJ databases">
        <authorList>
            <person name="Mah S.A."/>
            <person name="Swanson W.J."/>
            <person name="Moy G.W."/>
            <person name="Vacquier V.D."/>
        </authorList>
    </citation>
    <scope>NUCLEOTIDE SEQUENCE [LARGE SCALE GENOMIC DNA]</scope>
    <source>
        <strain evidence="11 12">GSMNP</strain>
    </source>
</reference>
<evidence type="ECO:0000256" key="7">
    <source>
        <dbReference type="ARBA" id="ARBA00023136"/>
    </source>
</evidence>
<keyword evidence="12" id="KW-1185">Reference proteome</keyword>
<dbReference type="PANTHER" id="PTHR23501">
    <property type="entry name" value="MAJOR FACILITATOR SUPERFAMILY"/>
    <property type="match status" value="1"/>
</dbReference>
<evidence type="ECO:0000256" key="4">
    <source>
        <dbReference type="ARBA" id="ARBA00022475"/>
    </source>
</evidence>
<dbReference type="AlphaFoldDB" id="A0A1R1XSP6"/>
<dbReference type="NCBIfam" id="TIGR00711">
    <property type="entry name" value="efflux_EmrB"/>
    <property type="match status" value="1"/>
</dbReference>
<dbReference type="PRINTS" id="PR01036">
    <property type="entry name" value="TCRTETB"/>
</dbReference>
<feature type="transmembrane region" description="Helical" evidence="9">
    <location>
        <begin position="349"/>
        <end position="367"/>
    </location>
</feature>
<evidence type="ECO:0000256" key="6">
    <source>
        <dbReference type="ARBA" id="ARBA00022989"/>
    </source>
</evidence>
<evidence type="ECO:0000256" key="1">
    <source>
        <dbReference type="ARBA" id="ARBA00004651"/>
    </source>
</evidence>
<protein>
    <submittedName>
        <fullName evidence="11">Putative MFS-type transporter YusP</fullName>
    </submittedName>
</protein>
<evidence type="ECO:0000313" key="12">
    <source>
        <dbReference type="Proteomes" id="UP000187283"/>
    </source>
</evidence>
<feature type="transmembrane region" description="Helical" evidence="9">
    <location>
        <begin position="379"/>
        <end position="398"/>
    </location>
</feature>
<feature type="transmembrane region" description="Helical" evidence="9">
    <location>
        <begin position="113"/>
        <end position="133"/>
    </location>
</feature>
<dbReference type="PANTHER" id="PTHR23501:SF191">
    <property type="entry name" value="VACUOLAR BASIC AMINO ACID TRANSPORTER 4"/>
    <property type="match status" value="1"/>
</dbReference>
<keyword evidence="4" id="KW-1003">Cell membrane</keyword>
<feature type="transmembrane region" description="Helical" evidence="9">
    <location>
        <begin position="404"/>
        <end position="425"/>
    </location>
</feature>
<sequence length="560" mass="60221">MDKDSTNIAKAESFSQPSSSSNISKDISALEKNASHTPYDHIEELPVRENIILVSGLAVALFLAALDNTIVSTALPTIANDLNSLSLISWVATSYMLSSTALQPLYGKVSDIFGTKVCLIFAILIFQVGSLISGLSNSMIMLIVARGITGIGGAGIMVLVSLVISQTIPLRNRGRYMGIIGAVFGLSSVVGPLLGGVFTDKASWRWCFYINLPLGVVSLLSVIFIVKVKPVSGAMKDKIARIDFFGVATFMVALIMILLALNWGGSSYPWNSARILSLLIVGFVLLIGFILFEIKFPKEPLIPMRIFRIRNVAFCLASQFFLGYGMYGVIFYIPIYYNVIHDGTATQSGLFLLPFMLGLVFSSISSGQFISRTGIYRPCLWLGTAVLSVGVGLISTFGETTGNAQHIIYMAIAGIGLGGCMQSMVISVQASSPPEILSVTTTMVGFFRVIGGSIGLAIISAIQSSSLTSSLKAFVAEYPQFKQIADISRNNSKVIWSKTIDPIAKDAILQAYISSLKKVFVSVIPVVVIAFLLTLFIKHVELKKKGPTESANDEAAVVHV</sequence>
<dbReference type="Proteomes" id="UP000187283">
    <property type="component" value="Unassembled WGS sequence"/>
</dbReference>
<comment type="subcellular location">
    <subcellularLocation>
        <location evidence="1">Cell membrane</location>
        <topology evidence="1">Multi-pass membrane protein</topology>
    </subcellularLocation>
</comment>
<evidence type="ECO:0000256" key="9">
    <source>
        <dbReference type="SAM" id="Phobius"/>
    </source>
</evidence>
<keyword evidence="3" id="KW-0813">Transport</keyword>
<feature type="transmembrane region" description="Helical" evidence="9">
    <location>
        <begin position="139"/>
        <end position="164"/>
    </location>
</feature>
<evidence type="ECO:0000259" key="10">
    <source>
        <dbReference type="PROSITE" id="PS50850"/>
    </source>
</evidence>
<dbReference type="CDD" id="cd17502">
    <property type="entry name" value="MFS_Azr1_MDR_like"/>
    <property type="match status" value="1"/>
</dbReference>
<feature type="transmembrane region" description="Helical" evidence="9">
    <location>
        <begin position="176"/>
        <end position="196"/>
    </location>
</feature>
<accession>A0A1R1XSP6</accession>
<dbReference type="GO" id="GO:0022857">
    <property type="term" value="F:transmembrane transporter activity"/>
    <property type="evidence" value="ECO:0007669"/>
    <property type="project" value="InterPro"/>
</dbReference>
<comment type="similarity">
    <text evidence="2">Belongs to the major facilitator superfamily.</text>
</comment>
<dbReference type="PROSITE" id="PS50850">
    <property type="entry name" value="MFS"/>
    <property type="match status" value="1"/>
</dbReference>
<keyword evidence="5 9" id="KW-0812">Transmembrane</keyword>
<dbReference type="FunFam" id="1.20.1720.10:FF:000013">
    <property type="entry name" value="Related to multidrug resistance proteins"/>
    <property type="match status" value="1"/>
</dbReference>
<dbReference type="OrthoDB" id="10021397at2759"/>
<dbReference type="InterPro" id="IPR020846">
    <property type="entry name" value="MFS_dom"/>
</dbReference>
<dbReference type="InterPro" id="IPR004638">
    <property type="entry name" value="EmrB-like"/>
</dbReference>
<comment type="caution">
    <text evidence="11">The sequence shown here is derived from an EMBL/GenBank/DDBJ whole genome shotgun (WGS) entry which is preliminary data.</text>
</comment>
<feature type="region of interest" description="Disordered" evidence="8">
    <location>
        <begin position="1"/>
        <end position="23"/>
    </location>
</feature>
<feature type="transmembrane region" description="Helical" evidence="9">
    <location>
        <begin position="273"/>
        <end position="292"/>
    </location>
</feature>
<name>A0A1R1XSP6_9FUNG</name>
<dbReference type="Pfam" id="PF07690">
    <property type="entry name" value="MFS_1"/>
    <property type="match status" value="1"/>
</dbReference>
<feature type="transmembrane region" description="Helical" evidence="9">
    <location>
        <begin position="519"/>
        <end position="537"/>
    </location>
</feature>
<gene>
    <name evidence="11" type="ORF">AYI70_g5835</name>
</gene>
<dbReference type="GO" id="GO:0005886">
    <property type="term" value="C:plasma membrane"/>
    <property type="evidence" value="ECO:0007669"/>
    <property type="project" value="UniProtKB-SubCell"/>
</dbReference>
<dbReference type="Gene3D" id="1.20.1250.20">
    <property type="entry name" value="MFS general substrate transporter like domains"/>
    <property type="match status" value="1"/>
</dbReference>
<feature type="compositionally biased region" description="Low complexity" evidence="8">
    <location>
        <begin position="13"/>
        <end position="23"/>
    </location>
</feature>
<dbReference type="InterPro" id="IPR036259">
    <property type="entry name" value="MFS_trans_sf"/>
</dbReference>
<feature type="transmembrane region" description="Helical" evidence="9">
    <location>
        <begin position="87"/>
        <end position="106"/>
    </location>
</feature>
<organism evidence="11 12">
    <name type="scientific">Smittium culicis</name>
    <dbReference type="NCBI Taxonomy" id="133412"/>
    <lineage>
        <taxon>Eukaryota</taxon>
        <taxon>Fungi</taxon>
        <taxon>Fungi incertae sedis</taxon>
        <taxon>Zoopagomycota</taxon>
        <taxon>Kickxellomycotina</taxon>
        <taxon>Harpellomycetes</taxon>
        <taxon>Harpellales</taxon>
        <taxon>Legeriomycetaceae</taxon>
        <taxon>Smittium</taxon>
    </lineage>
</organism>
<dbReference type="InterPro" id="IPR011701">
    <property type="entry name" value="MFS"/>
</dbReference>
<feature type="transmembrane region" description="Helical" evidence="9">
    <location>
        <begin position="240"/>
        <end position="261"/>
    </location>
</feature>
<evidence type="ECO:0000256" key="3">
    <source>
        <dbReference type="ARBA" id="ARBA00022448"/>
    </source>
</evidence>
<feature type="domain" description="Major facilitator superfamily (MFS) profile" evidence="10">
    <location>
        <begin position="53"/>
        <end position="542"/>
    </location>
</feature>
<feature type="transmembrane region" description="Helical" evidence="9">
    <location>
        <begin position="437"/>
        <end position="462"/>
    </location>
</feature>
<proteinExistence type="inferred from homology"/>
<evidence type="ECO:0000313" key="11">
    <source>
        <dbReference type="EMBL" id="OMJ17651.1"/>
    </source>
</evidence>
<feature type="transmembrane region" description="Helical" evidence="9">
    <location>
        <begin position="312"/>
        <end position="337"/>
    </location>
</feature>
<dbReference type="SUPFAM" id="SSF103473">
    <property type="entry name" value="MFS general substrate transporter"/>
    <property type="match status" value="1"/>
</dbReference>
<feature type="transmembrane region" description="Helical" evidence="9">
    <location>
        <begin position="51"/>
        <end position="75"/>
    </location>
</feature>
<keyword evidence="7 9" id="KW-0472">Membrane</keyword>
<dbReference type="Gene3D" id="1.20.1720.10">
    <property type="entry name" value="Multidrug resistance protein D"/>
    <property type="match status" value="1"/>
</dbReference>
<dbReference type="EMBL" id="LSSN01001979">
    <property type="protein sequence ID" value="OMJ17651.1"/>
    <property type="molecule type" value="Genomic_DNA"/>
</dbReference>
<evidence type="ECO:0000256" key="5">
    <source>
        <dbReference type="ARBA" id="ARBA00022692"/>
    </source>
</evidence>
<dbReference type="STRING" id="133412.A0A1R1XSP6"/>